<dbReference type="NCBIfam" id="NF001413">
    <property type="entry name" value="PRK00290.1"/>
    <property type="match status" value="1"/>
</dbReference>
<dbReference type="PRINTS" id="PR00301">
    <property type="entry name" value="HEATSHOCK70"/>
</dbReference>
<reference evidence="5" key="1">
    <citation type="journal article" date="2021" name="Proc. Natl. Acad. Sci. U.S.A.">
        <title>A Catalog of Tens of Thousands of Viruses from Human Metagenomes Reveals Hidden Associations with Chronic Diseases.</title>
        <authorList>
            <person name="Tisza M.J."/>
            <person name="Buck C.B."/>
        </authorList>
    </citation>
    <scope>NUCLEOTIDE SEQUENCE</scope>
    <source>
        <strain evidence="5">CtNQV2</strain>
    </source>
</reference>
<name>A0A8S5RXX6_9CAUD</name>
<dbReference type="SUPFAM" id="SSF100920">
    <property type="entry name" value="Heat shock protein 70kD (HSP70), peptide-binding domain"/>
    <property type="match status" value="1"/>
</dbReference>
<keyword evidence="2 3" id="KW-0067">ATP-binding</keyword>
<evidence type="ECO:0000256" key="1">
    <source>
        <dbReference type="ARBA" id="ARBA00022741"/>
    </source>
</evidence>
<keyword evidence="1 3" id="KW-0547">Nucleotide-binding</keyword>
<protein>
    <submittedName>
        <fullName evidence="5">Molecular chaperone DnaK</fullName>
    </submittedName>
</protein>
<evidence type="ECO:0000256" key="3">
    <source>
        <dbReference type="RuleBase" id="RU003322"/>
    </source>
</evidence>
<evidence type="ECO:0000313" key="5">
    <source>
        <dbReference type="EMBL" id="DAF43622.1"/>
    </source>
</evidence>
<dbReference type="InterPro" id="IPR029048">
    <property type="entry name" value="HSP70_C_sf"/>
</dbReference>
<dbReference type="FunFam" id="3.90.640.10:FF:000003">
    <property type="entry name" value="Molecular chaperone DnaK"/>
    <property type="match status" value="1"/>
</dbReference>
<dbReference type="Gene3D" id="3.90.640.10">
    <property type="entry name" value="Actin, Chain A, domain 4"/>
    <property type="match status" value="1"/>
</dbReference>
<dbReference type="GO" id="GO:0005524">
    <property type="term" value="F:ATP binding"/>
    <property type="evidence" value="ECO:0007669"/>
    <property type="project" value="UniProtKB-KW"/>
</dbReference>
<comment type="similarity">
    <text evidence="3">Belongs to the heat shock protein 70 family.</text>
</comment>
<proteinExistence type="inferred from homology"/>
<dbReference type="SUPFAM" id="SSF53067">
    <property type="entry name" value="Actin-like ATPase domain"/>
    <property type="match status" value="2"/>
</dbReference>
<evidence type="ECO:0000256" key="4">
    <source>
        <dbReference type="SAM" id="MobiDB-lite"/>
    </source>
</evidence>
<dbReference type="Gene3D" id="1.20.1270.10">
    <property type="match status" value="1"/>
</dbReference>
<evidence type="ECO:0000256" key="2">
    <source>
        <dbReference type="ARBA" id="ARBA00022840"/>
    </source>
</evidence>
<dbReference type="Gene3D" id="2.60.34.10">
    <property type="entry name" value="Substrate Binding Domain Of DNAk, Chain A, domain 1"/>
    <property type="match status" value="1"/>
</dbReference>
<dbReference type="GO" id="GO:0140662">
    <property type="term" value="F:ATP-dependent protein folding chaperone"/>
    <property type="evidence" value="ECO:0007669"/>
    <property type="project" value="InterPro"/>
</dbReference>
<feature type="compositionally biased region" description="Acidic residues" evidence="4">
    <location>
        <begin position="631"/>
        <end position="640"/>
    </location>
</feature>
<feature type="region of interest" description="Disordered" evidence="4">
    <location>
        <begin position="599"/>
        <end position="640"/>
    </location>
</feature>
<dbReference type="InterPro" id="IPR029047">
    <property type="entry name" value="HSP70_peptide-bd_sf"/>
</dbReference>
<dbReference type="FunFam" id="2.60.34.10:FF:000014">
    <property type="entry name" value="Chaperone protein DnaK HSP70"/>
    <property type="match status" value="1"/>
</dbReference>
<dbReference type="Pfam" id="PF00012">
    <property type="entry name" value="HSP70"/>
    <property type="match status" value="1"/>
</dbReference>
<dbReference type="Gene3D" id="3.30.420.40">
    <property type="match status" value="2"/>
</dbReference>
<dbReference type="FunFam" id="3.30.420.40:FF:000004">
    <property type="entry name" value="Molecular chaperone DnaK"/>
    <property type="match status" value="1"/>
</dbReference>
<dbReference type="SUPFAM" id="SSF100934">
    <property type="entry name" value="Heat shock protein 70kD (HSP70), C-terminal subdomain"/>
    <property type="match status" value="1"/>
</dbReference>
<dbReference type="PANTHER" id="PTHR19375">
    <property type="entry name" value="HEAT SHOCK PROTEIN 70KDA"/>
    <property type="match status" value="1"/>
</dbReference>
<dbReference type="InterPro" id="IPR013126">
    <property type="entry name" value="Hsp_70_fam"/>
</dbReference>
<dbReference type="InterPro" id="IPR043129">
    <property type="entry name" value="ATPase_NBD"/>
</dbReference>
<dbReference type="EMBL" id="BK032510">
    <property type="protein sequence ID" value="DAF43622.1"/>
    <property type="molecule type" value="Genomic_DNA"/>
</dbReference>
<accession>A0A8S5RXX6</accession>
<dbReference type="FunFam" id="1.20.1270.10:FF:000001">
    <property type="entry name" value="Molecular chaperone DnaK"/>
    <property type="match status" value="1"/>
</dbReference>
<organism evidence="5">
    <name type="scientific">Myoviridae sp. ctNQV2</name>
    <dbReference type="NCBI Taxonomy" id="2827683"/>
    <lineage>
        <taxon>Viruses</taxon>
        <taxon>Duplodnaviria</taxon>
        <taxon>Heunggongvirae</taxon>
        <taxon>Uroviricota</taxon>
        <taxon>Caudoviricetes</taxon>
    </lineage>
</organism>
<sequence>MKRILGIDLGSTNSAVSVIESGKAIIVVNEEGRRTTPSVIALKNGERKVGEAAKRQRVVNPKETVSIIKRFMGADFNSSECQEAIKKVPYEIINKDGKARVLIENREYSPEELSSYIISKLKKCAEDYVGGEIKDAVITVPAYFNDSQRTATKVAGELAGLNVLRIINEPTAAILSSDIDIKHGEKNIMVCDFGGATTDFSVCNLSEGLTEVLSTYGDVFLGGSDIDNAIAEWIISSFNEENGVDLKSDAQALQRVVEAAETAKIELSSSSSAEINLPYICSKDNTPLHLQYTLTRAKFNQLTQPLIDKLIKCGKESLKKANLKANELNGILLVGGSCRCLNVQDALTKEFGVELLKSANLDEAVSLGAAIQANIIVGGEGSSDMVLLDVTPLSMGIETMGNVMTKLIDANTTIPCKKSQIFTTAVDNQPSVDIHVLQGERPMAKDNKTIGMFQLTDILPARRGVPQIEVTFDIDANGILNVSAKDKGTGKEQSIRIEASNGLSDAEIEKIKQEAKEHEAADKKLKEEADIINNGDAMVFQTEKQIEEYGDKISSDSKKSLEELIEKLKNSLKDRNISDIKENTDKITSQWQKITSEMYATGTNGGTPNFEDILRGAANGNTKTDTKEDNVTDADFEEVK</sequence>